<keyword evidence="2" id="KW-1185">Reference proteome</keyword>
<dbReference type="SUPFAM" id="SSF56399">
    <property type="entry name" value="ADP-ribosylation"/>
    <property type="match status" value="1"/>
</dbReference>
<dbReference type="InterPro" id="IPR009297">
    <property type="entry name" value="DUF952"/>
</dbReference>
<reference evidence="1 2" key="1">
    <citation type="submission" date="2017-05" db="EMBL/GenBank/DDBJ databases">
        <authorList>
            <person name="Varghese N."/>
            <person name="Submissions S."/>
        </authorList>
    </citation>
    <scope>NUCLEOTIDE SEQUENCE [LARGE SCALE GENOMIC DNA]</scope>
    <source>
        <strain evidence="1 2">DSM 21985</strain>
    </source>
</reference>
<dbReference type="Pfam" id="PF06108">
    <property type="entry name" value="DUF952"/>
    <property type="match status" value="1"/>
</dbReference>
<organism evidence="1 2">
    <name type="scientific">Gracilimonas mengyeensis</name>
    <dbReference type="NCBI Taxonomy" id="1302730"/>
    <lineage>
        <taxon>Bacteria</taxon>
        <taxon>Pseudomonadati</taxon>
        <taxon>Balneolota</taxon>
        <taxon>Balneolia</taxon>
        <taxon>Balneolales</taxon>
        <taxon>Balneolaceae</taxon>
        <taxon>Gracilimonas</taxon>
    </lineage>
</organism>
<sequence length="115" mass="13036">MDFDLLFMAVTPSDWKKLSESGTISPGKLDDNSYLRAFQGKDAEEIINKHFEGEDSVMLLVLDPLRIQSPLKQTKEADYPIVAIQGDISIDTVIDKIRLKNNKEGKFSVHVKHFD</sequence>
<evidence type="ECO:0000313" key="2">
    <source>
        <dbReference type="Proteomes" id="UP000317557"/>
    </source>
</evidence>
<gene>
    <name evidence="1" type="ORF">SAMN06265219_101310</name>
</gene>
<dbReference type="Proteomes" id="UP000317557">
    <property type="component" value="Unassembled WGS sequence"/>
</dbReference>
<proteinExistence type="predicted"/>
<dbReference type="Gene3D" id="3.20.170.20">
    <property type="entry name" value="Protein of unknown function DUF952"/>
    <property type="match status" value="1"/>
</dbReference>
<dbReference type="RefSeq" id="WP_142452821.1">
    <property type="nucleotide sequence ID" value="NZ_FXTP01000001.1"/>
</dbReference>
<dbReference type="EMBL" id="FXTP01000001">
    <property type="protein sequence ID" value="SMO37010.1"/>
    <property type="molecule type" value="Genomic_DNA"/>
</dbReference>
<dbReference type="OrthoDB" id="5638018at2"/>
<evidence type="ECO:0000313" key="1">
    <source>
        <dbReference type="EMBL" id="SMO37010.1"/>
    </source>
</evidence>
<name>A0A521AQS9_9BACT</name>
<dbReference type="AlphaFoldDB" id="A0A521AQS9"/>
<accession>A0A521AQS9</accession>
<protein>
    <submittedName>
        <fullName evidence="1">Uncharacterized protein</fullName>
    </submittedName>
</protein>